<feature type="compositionally biased region" description="Polar residues" evidence="1">
    <location>
        <begin position="1"/>
        <end position="10"/>
    </location>
</feature>
<name>A0A5E4N2J5_9HEMI</name>
<proteinExistence type="predicted"/>
<dbReference type="Pfam" id="PF00646">
    <property type="entry name" value="F-box"/>
    <property type="match status" value="1"/>
</dbReference>
<dbReference type="Gene3D" id="3.80.10.10">
    <property type="entry name" value="Ribonuclease Inhibitor"/>
    <property type="match status" value="2"/>
</dbReference>
<feature type="compositionally biased region" description="Acidic residues" evidence="1">
    <location>
        <begin position="131"/>
        <end position="154"/>
    </location>
</feature>
<dbReference type="AlphaFoldDB" id="A0A5E4N2J5"/>
<protein>
    <submittedName>
        <fullName evidence="3">F-box domain,Leucine-rich repeat domain, L domain-like</fullName>
    </submittedName>
</protein>
<organism evidence="3 4">
    <name type="scientific">Cinara cedri</name>
    <dbReference type="NCBI Taxonomy" id="506608"/>
    <lineage>
        <taxon>Eukaryota</taxon>
        <taxon>Metazoa</taxon>
        <taxon>Ecdysozoa</taxon>
        <taxon>Arthropoda</taxon>
        <taxon>Hexapoda</taxon>
        <taxon>Insecta</taxon>
        <taxon>Pterygota</taxon>
        <taxon>Neoptera</taxon>
        <taxon>Paraneoptera</taxon>
        <taxon>Hemiptera</taxon>
        <taxon>Sternorrhyncha</taxon>
        <taxon>Aphidomorpha</taxon>
        <taxon>Aphidoidea</taxon>
        <taxon>Aphididae</taxon>
        <taxon>Lachninae</taxon>
        <taxon>Cinara</taxon>
    </lineage>
</organism>
<dbReference type="InterPro" id="IPR001810">
    <property type="entry name" value="F-box_dom"/>
</dbReference>
<dbReference type="SUPFAM" id="SSF81383">
    <property type="entry name" value="F-box domain"/>
    <property type="match status" value="1"/>
</dbReference>
<dbReference type="PROSITE" id="PS50181">
    <property type="entry name" value="FBOX"/>
    <property type="match status" value="1"/>
</dbReference>
<dbReference type="Proteomes" id="UP000325440">
    <property type="component" value="Unassembled WGS sequence"/>
</dbReference>
<dbReference type="EMBL" id="CABPRJ010001429">
    <property type="protein sequence ID" value="VVC35884.1"/>
    <property type="molecule type" value="Genomic_DNA"/>
</dbReference>
<evidence type="ECO:0000313" key="4">
    <source>
        <dbReference type="Proteomes" id="UP000325440"/>
    </source>
</evidence>
<feature type="region of interest" description="Disordered" evidence="1">
    <location>
        <begin position="120"/>
        <end position="154"/>
    </location>
</feature>
<dbReference type="OrthoDB" id="550575at2759"/>
<dbReference type="SUPFAM" id="SSF52047">
    <property type="entry name" value="RNI-like"/>
    <property type="match status" value="1"/>
</dbReference>
<keyword evidence="4" id="KW-1185">Reference proteome</keyword>
<dbReference type="InterPro" id="IPR032675">
    <property type="entry name" value="LRR_dom_sf"/>
</dbReference>
<evidence type="ECO:0000256" key="1">
    <source>
        <dbReference type="SAM" id="MobiDB-lite"/>
    </source>
</evidence>
<evidence type="ECO:0000259" key="2">
    <source>
        <dbReference type="PROSITE" id="PS50181"/>
    </source>
</evidence>
<feature type="compositionally biased region" description="Acidic residues" evidence="1">
    <location>
        <begin position="293"/>
        <end position="308"/>
    </location>
</feature>
<reference evidence="3 4" key="1">
    <citation type="submission" date="2019-08" db="EMBL/GenBank/DDBJ databases">
        <authorList>
            <person name="Alioto T."/>
            <person name="Alioto T."/>
            <person name="Gomez Garrido J."/>
        </authorList>
    </citation>
    <scope>NUCLEOTIDE SEQUENCE [LARGE SCALE GENOMIC DNA]</scope>
</reference>
<accession>A0A5E4N2J5</accession>
<feature type="region of interest" description="Disordered" evidence="1">
    <location>
        <begin position="293"/>
        <end position="312"/>
    </location>
</feature>
<dbReference type="InterPro" id="IPR036047">
    <property type="entry name" value="F-box-like_dom_sf"/>
</dbReference>
<gene>
    <name evidence="3" type="ORF">CINCED_3A006496</name>
</gene>
<sequence>MSERSQQPDTEAQMDETDDVQSTRLDRLPPEMTRFIFRRLSTEDLLQASATTERLYRVAQHHMYLSDGALMVRGGQDTTATVAGMFDVRKVSSLYLLDVYDFDRDVSRKLLYRGCNRADDDDDDDAKHGDDNDDDDDSCDINGDANDDDDDDDDVDQTVTLEVLHVGYAKHINYTDLSADGVRRLLSRVRAKRVCFSNVLMTGDDVVDVVSALFEAGRCDDEQPPVLRCSYDRADDADVLALLDYVECTCAGLLAEFRVTVRRPAPRAYAVYPMSRSATVAVEDFNYFSDDDDEDDGYVDGDGDDDGAGADAEAKEAAEAAEAAAVIPAELPEDLLVFTAADCSGLKPAAYKRLGTACRQLRRVCLKAARQADDEGFVAVASMPSLQHLDIEGLSSVTSDGLLNGLRRANGLQSLGLRDCPYVTDDVLHRVGELRRLRLLRLDLTESGKTTAAGVADMLSGCQRVQDLDLTLPLNADYVDAVARAAALDQLRTFRLTFERLSFQDHLDNQPTDDGWSESLAARFRGHVDFRVRQTFTKIAVTVD</sequence>
<feature type="domain" description="F-box" evidence="2">
    <location>
        <begin position="22"/>
        <end position="68"/>
    </location>
</feature>
<evidence type="ECO:0000313" key="3">
    <source>
        <dbReference type="EMBL" id="VVC35884.1"/>
    </source>
</evidence>
<feature type="region of interest" description="Disordered" evidence="1">
    <location>
        <begin position="1"/>
        <end position="25"/>
    </location>
</feature>
<dbReference type="CDD" id="cd09917">
    <property type="entry name" value="F-box_SF"/>
    <property type="match status" value="1"/>
</dbReference>